<dbReference type="EMBL" id="JH159163">
    <property type="protein sequence ID" value="EGZ06728.1"/>
    <property type="molecule type" value="Genomic_DNA"/>
</dbReference>
<accession>G5ABK3</accession>
<keyword evidence="4" id="KW-1185">Reference proteome</keyword>
<gene>
    <name evidence="3" type="ORF">PHYSODRAFT_362321</name>
</gene>
<feature type="region of interest" description="Disordered" evidence="1">
    <location>
        <begin position="140"/>
        <end position="167"/>
    </location>
</feature>
<sequence length="192" mass="20334">MTSILLRVVALLSLLVVQAHACAFKQPNMQPSALGRHLQRQENESDPATTDFLAKTDGAEDLSSVAAFIDALVETEEATTDSPFYSNWSTAIRHRDDDADEANSDEDTEFEDVGVELTPSPELNMADASASLEDVAGSAVFNSSGDQEPMVGDDDANMADGKAVPSNSAPLQLSSAIAAWIIAFAIALDMAN</sequence>
<evidence type="ECO:0000256" key="2">
    <source>
        <dbReference type="SAM" id="SignalP"/>
    </source>
</evidence>
<evidence type="ECO:0000256" key="1">
    <source>
        <dbReference type="SAM" id="MobiDB-lite"/>
    </source>
</evidence>
<dbReference type="GeneID" id="20650235"/>
<keyword evidence="2" id="KW-0732">Signal</keyword>
<dbReference type="Proteomes" id="UP000002640">
    <property type="component" value="Unassembled WGS sequence"/>
</dbReference>
<evidence type="ECO:0000313" key="4">
    <source>
        <dbReference type="Proteomes" id="UP000002640"/>
    </source>
</evidence>
<name>G5ABK3_PHYSP</name>
<protein>
    <recommendedName>
        <fullName evidence="5">RxLR effector protein</fullName>
    </recommendedName>
</protein>
<feature type="chain" id="PRO_5005349051" description="RxLR effector protein" evidence="2">
    <location>
        <begin position="22"/>
        <end position="192"/>
    </location>
</feature>
<dbReference type="OMA" id="FAMFIEA"/>
<dbReference type="SMR" id="G5ABK3"/>
<dbReference type="InParanoid" id="G5ABK3"/>
<evidence type="ECO:0008006" key="5">
    <source>
        <dbReference type="Google" id="ProtNLM"/>
    </source>
</evidence>
<dbReference type="AlphaFoldDB" id="G5ABK3"/>
<proteinExistence type="predicted"/>
<feature type="signal peptide" evidence="2">
    <location>
        <begin position="1"/>
        <end position="21"/>
    </location>
</feature>
<evidence type="ECO:0000313" key="3">
    <source>
        <dbReference type="EMBL" id="EGZ06728.1"/>
    </source>
</evidence>
<reference evidence="3 4" key="1">
    <citation type="journal article" date="2006" name="Science">
        <title>Phytophthora genome sequences uncover evolutionary origins and mechanisms of pathogenesis.</title>
        <authorList>
            <person name="Tyler B.M."/>
            <person name="Tripathy S."/>
            <person name="Zhang X."/>
            <person name="Dehal P."/>
            <person name="Jiang R.H."/>
            <person name="Aerts A."/>
            <person name="Arredondo F.D."/>
            <person name="Baxter L."/>
            <person name="Bensasson D."/>
            <person name="Beynon J.L."/>
            <person name="Chapman J."/>
            <person name="Damasceno C.M."/>
            <person name="Dorrance A.E."/>
            <person name="Dou D."/>
            <person name="Dickerman A.W."/>
            <person name="Dubchak I.L."/>
            <person name="Garbelotto M."/>
            <person name="Gijzen M."/>
            <person name="Gordon S.G."/>
            <person name="Govers F."/>
            <person name="Grunwald N.J."/>
            <person name="Huang W."/>
            <person name="Ivors K.L."/>
            <person name="Jones R.W."/>
            <person name="Kamoun S."/>
            <person name="Krampis K."/>
            <person name="Lamour K.H."/>
            <person name="Lee M.K."/>
            <person name="McDonald W.H."/>
            <person name="Medina M."/>
            <person name="Meijer H.J."/>
            <person name="Nordberg E.K."/>
            <person name="Maclean D.J."/>
            <person name="Ospina-Giraldo M.D."/>
            <person name="Morris P.F."/>
            <person name="Phuntumart V."/>
            <person name="Putnam N.H."/>
            <person name="Rash S."/>
            <person name="Rose J.K."/>
            <person name="Sakihama Y."/>
            <person name="Salamov A.A."/>
            <person name="Savidor A."/>
            <person name="Scheuring C.F."/>
            <person name="Smith B.M."/>
            <person name="Sobral B.W."/>
            <person name="Terry A."/>
            <person name="Torto-Alalibo T.A."/>
            <person name="Win J."/>
            <person name="Xu Z."/>
            <person name="Zhang H."/>
            <person name="Grigoriev I.V."/>
            <person name="Rokhsar D.S."/>
            <person name="Boore J.L."/>
        </authorList>
    </citation>
    <scope>NUCLEOTIDE SEQUENCE [LARGE SCALE GENOMIC DNA]</scope>
    <source>
        <strain evidence="3 4">P6497</strain>
    </source>
</reference>
<dbReference type="RefSeq" id="XP_009537492.1">
    <property type="nucleotide sequence ID" value="XM_009539197.1"/>
</dbReference>
<organism evidence="3 4">
    <name type="scientific">Phytophthora sojae (strain P6497)</name>
    <name type="common">Soybean stem and root rot agent</name>
    <name type="synonym">Phytophthora megasperma f. sp. glycines</name>
    <dbReference type="NCBI Taxonomy" id="1094619"/>
    <lineage>
        <taxon>Eukaryota</taxon>
        <taxon>Sar</taxon>
        <taxon>Stramenopiles</taxon>
        <taxon>Oomycota</taxon>
        <taxon>Peronosporomycetes</taxon>
        <taxon>Peronosporales</taxon>
        <taxon>Peronosporaceae</taxon>
        <taxon>Phytophthora</taxon>
    </lineage>
</organism>
<dbReference type="KEGG" id="psoj:PHYSODRAFT_362321"/>